<evidence type="ECO:0000256" key="1">
    <source>
        <dbReference type="ARBA" id="ARBA00004651"/>
    </source>
</evidence>
<accession>A0ABR1VW70</accession>
<evidence type="ECO:0000256" key="7">
    <source>
        <dbReference type="SAM" id="Phobius"/>
    </source>
</evidence>
<dbReference type="PANTHER" id="PTHR23502">
    <property type="entry name" value="MAJOR FACILITATOR SUPERFAMILY"/>
    <property type="match status" value="1"/>
</dbReference>
<feature type="transmembrane region" description="Helical" evidence="7">
    <location>
        <begin position="40"/>
        <end position="60"/>
    </location>
</feature>
<evidence type="ECO:0000256" key="4">
    <source>
        <dbReference type="ARBA" id="ARBA00022692"/>
    </source>
</evidence>
<evidence type="ECO:0000259" key="8">
    <source>
        <dbReference type="PROSITE" id="PS50850"/>
    </source>
</evidence>
<comment type="similarity">
    <text evidence="2">Belongs to the major facilitator superfamily.</text>
</comment>
<keyword evidence="3" id="KW-1003">Cell membrane</keyword>
<feature type="transmembrane region" description="Helical" evidence="7">
    <location>
        <begin position="289"/>
        <end position="309"/>
    </location>
</feature>
<dbReference type="Proteomes" id="UP001433268">
    <property type="component" value="Unassembled WGS sequence"/>
</dbReference>
<keyword evidence="10" id="KW-1185">Reference proteome</keyword>
<evidence type="ECO:0000313" key="10">
    <source>
        <dbReference type="Proteomes" id="UP001433268"/>
    </source>
</evidence>
<evidence type="ECO:0000313" key="9">
    <source>
        <dbReference type="EMBL" id="KAK8075489.1"/>
    </source>
</evidence>
<keyword evidence="5 7" id="KW-1133">Transmembrane helix</keyword>
<keyword evidence="4 7" id="KW-0812">Transmembrane</keyword>
<sequence length="323" mass="35430">MFLVMRFLAGTMASGPLSVGGGTVADLYPPQLRGKAMSMFSLGPLIGPVIGPIVGGYVSQYIGWRWTFRIILILAGLSAASTALFTRETNSAVLLQRKAAKLRRETGNDQLRPKTTKQQTPGEMLLSAIVRPIKLLVFSPIVLLMSLYTGIIFGLVFLLFATIPAIFAPMYGFVLIYFPSYNSGPPRRPQPEDRLILMKWVGTICPLGMFLYGWMAYYHVHWIVPIIGTFIVGVGALVVITPGQIYLVDAFGARGAASALAANLLIRCLFGAFLDLAADPLYHHLNVGWGNSVLAFITLAFTPVPWLFCRFGEALRKRFPVDL</sequence>
<dbReference type="PANTHER" id="PTHR23502:SF135">
    <property type="entry name" value="MAJOR FACILITATOR SUPERFAMILY (MFS) PROFILE DOMAIN-CONTAINING PROTEIN-RELATED"/>
    <property type="match status" value="1"/>
</dbReference>
<feature type="transmembrane region" description="Helical" evidence="7">
    <location>
        <begin position="259"/>
        <end position="277"/>
    </location>
</feature>
<feature type="transmembrane region" description="Helical" evidence="7">
    <location>
        <begin position="166"/>
        <end position="184"/>
    </location>
</feature>
<dbReference type="GeneID" id="92047527"/>
<comment type="caution">
    <text evidence="9">The sequence shown here is derived from an EMBL/GenBank/DDBJ whole genome shotgun (WGS) entry which is preliminary data.</text>
</comment>
<dbReference type="SUPFAM" id="SSF103473">
    <property type="entry name" value="MFS general substrate transporter"/>
    <property type="match status" value="1"/>
</dbReference>
<dbReference type="InterPro" id="IPR020846">
    <property type="entry name" value="MFS_dom"/>
</dbReference>
<evidence type="ECO:0000256" key="6">
    <source>
        <dbReference type="ARBA" id="ARBA00023136"/>
    </source>
</evidence>
<dbReference type="EMBL" id="JAQQWN010000007">
    <property type="protein sequence ID" value="KAK8075489.1"/>
    <property type="molecule type" value="Genomic_DNA"/>
</dbReference>
<proteinExistence type="inferred from homology"/>
<dbReference type="Pfam" id="PF07690">
    <property type="entry name" value="MFS_1"/>
    <property type="match status" value="1"/>
</dbReference>
<evidence type="ECO:0000256" key="5">
    <source>
        <dbReference type="ARBA" id="ARBA00022989"/>
    </source>
</evidence>
<feature type="domain" description="Major facilitator superfamily (MFS) profile" evidence="8">
    <location>
        <begin position="1"/>
        <end position="323"/>
    </location>
</feature>
<feature type="transmembrane region" description="Helical" evidence="7">
    <location>
        <begin position="196"/>
        <end position="216"/>
    </location>
</feature>
<dbReference type="InterPro" id="IPR011701">
    <property type="entry name" value="MFS"/>
</dbReference>
<organism evidence="9 10">
    <name type="scientific">Apiospora hydei</name>
    <dbReference type="NCBI Taxonomy" id="1337664"/>
    <lineage>
        <taxon>Eukaryota</taxon>
        <taxon>Fungi</taxon>
        <taxon>Dikarya</taxon>
        <taxon>Ascomycota</taxon>
        <taxon>Pezizomycotina</taxon>
        <taxon>Sordariomycetes</taxon>
        <taxon>Xylariomycetidae</taxon>
        <taxon>Amphisphaeriales</taxon>
        <taxon>Apiosporaceae</taxon>
        <taxon>Apiospora</taxon>
    </lineage>
</organism>
<comment type="subcellular location">
    <subcellularLocation>
        <location evidence="1">Cell membrane</location>
        <topology evidence="1">Multi-pass membrane protein</topology>
    </subcellularLocation>
</comment>
<dbReference type="PROSITE" id="PS50850">
    <property type="entry name" value="MFS"/>
    <property type="match status" value="1"/>
</dbReference>
<dbReference type="InterPro" id="IPR036259">
    <property type="entry name" value="MFS_trans_sf"/>
</dbReference>
<dbReference type="Gene3D" id="1.20.1250.20">
    <property type="entry name" value="MFS general substrate transporter like domains"/>
    <property type="match status" value="1"/>
</dbReference>
<feature type="transmembrane region" description="Helical" evidence="7">
    <location>
        <begin position="66"/>
        <end position="86"/>
    </location>
</feature>
<gene>
    <name evidence="9" type="ORF">PG997_010152</name>
</gene>
<name>A0ABR1VW70_9PEZI</name>
<reference evidence="9 10" key="1">
    <citation type="submission" date="2023-01" db="EMBL/GenBank/DDBJ databases">
        <title>Analysis of 21 Apiospora genomes using comparative genomics revels a genus with tremendous synthesis potential of carbohydrate active enzymes and secondary metabolites.</title>
        <authorList>
            <person name="Sorensen T."/>
        </authorList>
    </citation>
    <scope>NUCLEOTIDE SEQUENCE [LARGE SCALE GENOMIC DNA]</scope>
    <source>
        <strain evidence="9 10">CBS 114990</strain>
    </source>
</reference>
<evidence type="ECO:0000256" key="2">
    <source>
        <dbReference type="ARBA" id="ARBA00008335"/>
    </source>
</evidence>
<feature type="transmembrane region" description="Helical" evidence="7">
    <location>
        <begin position="135"/>
        <end position="160"/>
    </location>
</feature>
<evidence type="ECO:0000256" key="3">
    <source>
        <dbReference type="ARBA" id="ARBA00022475"/>
    </source>
</evidence>
<keyword evidence="6 7" id="KW-0472">Membrane</keyword>
<feature type="transmembrane region" description="Helical" evidence="7">
    <location>
        <begin position="222"/>
        <end position="247"/>
    </location>
</feature>
<dbReference type="RefSeq" id="XP_066666429.1">
    <property type="nucleotide sequence ID" value="XM_066814467.1"/>
</dbReference>
<protein>
    <submittedName>
        <fullName evidence="9">Major facilitator superfamily domain- general substrate transporter</fullName>
    </submittedName>
</protein>